<dbReference type="NCBIfam" id="TIGR01768">
    <property type="entry name" value="GGGP-family"/>
    <property type="match status" value="1"/>
</dbReference>
<evidence type="ECO:0000256" key="9">
    <source>
        <dbReference type="HAMAP-Rule" id="MF_00112"/>
    </source>
</evidence>
<dbReference type="NCBIfam" id="TIGR01769">
    <property type="entry name" value="GGGP"/>
    <property type="match status" value="1"/>
</dbReference>
<comment type="catalytic activity">
    <reaction evidence="8 9">
        <text>sn-glycerol 1-phosphate + (2E,6E,10E)-geranylgeranyl diphosphate = sn-3-O-(geranylgeranyl)glycerol 1-phosphate + diphosphate</text>
        <dbReference type="Rhea" id="RHEA:23404"/>
        <dbReference type="ChEBI" id="CHEBI:33019"/>
        <dbReference type="ChEBI" id="CHEBI:57677"/>
        <dbReference type="ChEBI" id="CHEBI:57685"/>
        <dbReference type="ChEBI" id="CHEBI:58756"/>
        <dbReference type="EC" id="2.5.1.41"/>
    </reaction>
</comment>
<gene>
    <name evidence="10" type="ORF">PABY_03020</name>
</gene>
<keyword evidence="6 9" id="KW-0594">Phospholipid biosynthesis</keyword>
<comment type="pathway">
    <text evidence="9">Membrane lipid metabolism; glycerophospholipid metabolism.</text>
</comment>
<evidence type="ECO:0000256" key="4">
    <source>
        <dbReference type="ARBA" id="ARBA00022842"/>
    </source>
</evidence>
<dbReference type="HAMAP" id="MF_00112">
    <property type="entry name" value="GGGP_HepGP_synthase"/>
    <property type="match status" value="1"/>
</dbReference>
<feature type="binding site" evidence="9">
    <location>
        <begin position="229"/>
        <end position="230"/>
    </location>
    <ligand>
        <name>sn-glycerol 1-phosphate</name>
        <dbReference type="ChEBI" id="CHEBI:57685"/>
    </ligand>
</feature>
<evidence type="ECO:0000256" key="5">
    <source>
        <dbReference type="ARBA" id="ARBA00023098"/>
    </source>
</evidence>
<dbReference type="Pfam" id="PF01884">
    <property type="entry name" value="PcrB"/>
    <property type="match status" value="1"/>
</dbReference>
<dbReference type="Proteomes" id="UP001341135">
    <property type="component" value="Chromosome"/>
</dbReference>
<dbReference type="EMBL" id="AP028907">
    <property type="protein sequence ID" value="BES80735.1"/>
    <property type="molecule type" value="Genomic_DNA"/>
</dbReference>
<dbReference type="PANTHER" id="PTHR40029:SF2">
    <property type="entry name" value="HEPTAPRENYLGLYCERYL PHOSPHATE SYNTHASE"/>
    <property type="match status" value="1"/>
</dbReference>
<dbReference type="NCBIfam" id="NF003198">
    <property type="entry name" value="PRK04169.1-2"/>
    <property type="match status" value="1"/>
</dbReference>
<feature type="binding site" evidence="9">
    <location>
        <position position="29"/>
    </location>
    <ligand>
        <name>Mg(2+)</name>
        <dbReference type="ChEBI" id="CHEBI:18420"/>
    </ligand>
</feature>
<comment type="subcellular location">
    <subcellularLocation>
        <location evidence="9">Cytoplasm</location>
    </subcellularLocation>
</comment>
<reference evidence="10 11" key="1">
    <citation type="submission" date="2023-09" db="EMBL/GenBank/DDBJ databases">
        <title>Pyrofollis japonicus gen. nov. sp. nov., a novel member of the family Pyrodictiaceae isolated from the Iheya North hydrothermal field.</title>
        <authorList>
            <person name="Miyazaki U."/>
            <person name="Sanari M."/>
            <person name="Tame A."/>
            <person name="Kitajima M."/>
            <person name="Okamoto A."/>
            <person name="Sawayama S."/>
            <person name="Miyazaki J."/>
            <person name="Takai K."/>
            <person name="Nakagawa S."/>
        </authorList>
    </citation>
    <scope>NUCLEOTIDE SEQUENCE [LARGE SCALE GENOMIC DNA]</scope>
    <source>
        <strain evidence="10 11">AV2</strain>
    </source>
</reference>
<evidence type="ECO:0000313" key="11">
    <source>
        <dbReference type="Proteomes" id="UP001341135"/>
    </source>
</evidence>
<evidence type="ECO:0000256" key="6">
    <source>
        <dbReference type="ARBA" id="ARBA00023209"/>
    </source>
</evidence>
<keyword evidence="7 9" id="KW-1208">Phospholipid metabolism</keyword>
<keyword evidence="3 9" id="KW-0479">Metal-binding</keyword>
<keyword evidence="9" id="KW-0963">Cytoplasm</keyword>
<dbReference type="InterPro" id="IPR038597">
    <property type="entry name" value="GGGP/HepGP_synthase_sf"/>
</dbReference>
<keyword evidence="4 9" id="KW-0460">Magnesium</keyword>
<comment type="function">
    <text evidence="9">Prenyltransferase that catalyzes the transfer of the geranylgeranyl moiety of geranylgeranyl diphosphate (GGPP) to the C3 hydroxyl of sn-glycerol-1-phosphate (G1P). This reaction is the first ether-bond-formation step in the biosynthesis of archaeal membrane lipids.</text>
</comment>
<evidence type="ECO:0000256" key="3">
    <source>
        <dbReference type="ARBA" id="ARBA00022723"/>
    </source>
</evidence>
<feature type="binding site" evidence="9">
    <location>
        <position position="55"/>
    </location>
    <ligand>
        <name>Mg(2+)</name>
        <dbReference type="ChEBI" id="CHEBI:18420"/>
    </ligand>
</feature>
<evidence type="ECO:0000256" key="2">
    <source>
        <dbReference type="ARBA" id="ARBA00022679"/>
    </source>
</evidence>
<keyword evidence="1 9" id="KW-0444">Lipid biosynthesis</keyword>
<dbReference type="InterPro" id="IPR008205">
    <property type="entry name" value="GGGP_HepGP_synthase"/>
</dbReference>
<sequence>MRVAKPGRVEAALRRKVEAGEKLFFLLSDPEKPLDVEVVARFEESGADALLIGGSLNVTPYDIDSYISALREHGVKLPTILFPGGLNNVARSADAILFMSLLNSLDSYWLIGAQVSAALLVKRLGLEAIPTAYIIVGHGGAAGHIGRAQPVPLENVYIVAAYAAAAELLGFRAIYLEAGSGSPHPIPVEAVRHARAVTEDILLIAGGGIKSPEYARSLVDSGADAIVVGTLAETNPEKALGILERVKKR</sequence>
<dbReference type="PROSITE" id="PS00912">
    <property type="entry name" value="DHODEHASE_2"/>
    <property type="match status" value="1"/>
</dbReference>
<dbReference type="Gene3D" id="3.20.20.390">
    <property type="entry name" value="FMN-linked oxidoreductases"/>
    <property type="match status" value="1"/>
</dbReference>
<keyword evidence="2 9" id="KW-0808">Transferase</keyword>
<comment type="cofactor">
    <cofactor evidence="9">
        <name>Mg(2+)</name>
        <dbReference type="ChEBI" id="CHEBI:18420"/>
    </cofactor>
</comment>
<dbReference type="PANTHER" id="PTHR40029">
    <property type="match status" value="1"/>
</dbReference>
<keyword evidence="11" id="KW-1185">Reference proteome</keyword>
<dbReference type="CDD" id="cd02812">
    <property type="entry name" value="PcrB_like"/>
    <property type="match status" value="1"/>
</dbReference>
<evidence type="ECO:0000313" key="10">
    <source>
        <dbReference type="EMBL" id="BES80735.1"/>
    </source>
</evidence>
<protein>
    <recommendedName>
        <fullName evidence="9">Geranylgeranylglyceryl phosphate synthase</fullName>
        <shortName evidence="9">GGGP synthase</shortName>
        <shortName evidence="9">GGGPS</shortName>
        <ecNumber evidence="9">2.5.1.41</ecNumber>
    </recommendedName>
    <alternativeName>
        <fullName evidence="9">(S)-3-O-geranylgeranylglyceryl phosphate synthase</fullName>
    </alternativeName>
    <alternativeName>
        <fullName evidence="9">Phosphoglycerol geranylgeranyltransferase</fullName>
    </alternativeName>
</protein>
<comment type="caution">
    <text evidence="9">Lacks conserved residue(s) required for the propagation of feature annotation.</text>
</comment>
<evidence type="ECO:0000256" key="7">
    <source>
        <dbReference type="ARBA" id="ARBA00023264"/>
    </source>
</evidence>
<name>A0ABN6ZQR4_9CREN</name>
<feature type="binding site" evidence="9">
    <location>
        <begin position="207"/>
        <end position="208"/>
    </location>
    <ligand>
        <name>sn-glycerol 1-phosphate</name>
        <dbReference type="ChEBI" id="CHEBI:57685"/>
    </ligand>
</feature>
<feature type="binding site" evidence="9">
    <location>
        <begin position="175"/>
        <end position="181"/>
    </location>
    <ligand>
        <name>sn-glycerol 1-phosphate</name>
        <dbReference type="ChEBI" id="CHEBI:57685"/>
    </ligand>
</feature>
<dbReference type="InterPro" id="IPR010946">
    <property type="entry name" value="GGGP_synth"/>
</dbReference>
<dbReference type="InterPro" id="IPR039074">
    <property type="entry name" value="GGGP/HepGP_synthase_I"/>
</dbReference>
<evidence type="ECO:0000256" key="8">
    <source>
        <dbReference type="ARBA" id="ARBA00047288"/>
    </source>
</evidence>
<dbReference type="SUPFAM" id="SSF51395">
    <property type="entry name" value="FMN-linked oxidoreductases"/>
    <property type="match status" value="1"/>
</dbReference>
<organism evidence="10 11">
    <name type="scientific">Pyrodictium abyssi</name>
    <dbReference type="NCBI Taxonomy" id="54256"/>
    <lineage>
        <taxon>Archaea</taxon>
        <taxon>Thermoproteota</taxon>
        <taxon>Thermoprotei</taxon>
        <taxon>Desulfurococcales</taxon>
        <taxon>Pyrodictiaceae</taxon>
        <taxon>Pyrodictium</taxon>
    </lineage>
</organism>
<evidence type="ECO:0000256" key="1">
    <source>
        <dbReference type="ARBA" id="ARBA00022516"/>
    </source>
</evidence>
<dbReference type="EC" id="2.5.1.41" evidence="9"/>
<accession>A0ABN6ZQR4</accession>
<comment type="similarity">
    <text evidence="9">Belongs to the GGGP/HepGP synthase family. Group II subfamily.</text>
</comment>
<dbReference type="InterPro" id="IPR001295">
    <property type="entry name" value="Dihydroorotate_DH_CS"/>
</dbReference>
<proteinExistence type="inferred from homology"/>
<keyword evidence="5 9" id="KW-0443">Lipid metabolism</keyword>